<gene>
    <name evidence="1" type="ORF">S01H1_46624</name>
</gene>
<feature type="non-terminal residue" evidence="1">
    <location>
        <position position="1"/>
    </location>
</feature>
<dbReference type="EMBL" id="BARS01029860">
    <property type="protein sequence ID" value="GAG09410.1"/>
    <property type="molecule type" value="Genomic_DNA"/>
</dbReference>
<protein>
    <submittedName>
        <fullName evidence="1">Uncharacterized protein</fullName>
    </submittedName>
</protein>
<reference evidence="1" key="1">
    <citation type="journal article" date="2014" name="Front. Microbiol.">
        <title>High frequency of phylogenetically diverse reductive dehalogenase-homologous genes in deep subseafloor sedimentary metagenomes.</title>
        <authorList>
            <person name="Kawai M."/>
            <person name="Futagami T."/>
            <person name="Toyoda A."/>
            <person name="Takaki Y."/>
            <person name="Nishi S."/>
            <person name="Hori S."/>
            <person name="Arai W."/>
            <person name="Tsubouchi T."/>
            <person name="Morono Y."/>
            <person name="Uchiyama I."/>
            <person name="Ito T."/>
            <person name="Fujiyama A."/>
            <person name="Inagaki F."/>
            <person name="Takami H."/>
        </authorList>
    </citation>
    <scope>NUCLEOTIDE SEQUENCE</scope>
    <source>
        <strain evidence="1">Expedition CK06-06</strain>
    </source>
</reference>
<accession>X0UUK4</accession>
<dbReference type="GO" id="GO:0051539">
    <property type="term" value="F:4 iron, 4 sulfur cluster binding"/>
    <property type="evidence" value="ECO:0007669"/>
    <property type="project" value="InterPro"/>
</dbReference>
<comment type="caution">
    <text evidence="1">The sequence shown here is derived from an EMBL/GenBank/DDBJ whole genome shotgun (WGS) entry which is preliminary data.</text>
</comment>
<organism evidence="1">
    <name type="scientific">marine sediment metagenome</name>
    <dbReference type="NCBI Taxonomy" id="412755"/>
    <lineage>
        <taxon>unclassified sequences</taxon>
        <taxon>metagenomes</taxon>
        <taxon>ecological metagenomes</taxon>
    </lineage>
</organism>
<dbReference type="SUPFAM" id="SSF142754">
    <property type="entry name" value="NadA-like"/>
    <property type="match status" value="1"/>
</dbReference>
<name>X0UUK4_9ZZZZ</name>
<dbReference type="GO" id="GO:0008987">
    <property type="term" value="F:quinolinate synthetase A activity"/>
    <property type="evidence" value="ECO:0007669"/>
    <property type="project" value="InterPro"/>
</dbReference>
<dbReference type="GO" id="GO:0009435">
    <property type="term" value="P:NAD+ biosynthetic process"/>
    <property type="evidence" value="ECO:0007669"/>
    <property type="project" value="UniProtKB-UniPathway"/>
</dbReference>
<sequence>RGGVLELADRVLSTSGMLQFARESEASEFIVATENGIRWSLEKENPGKKFHFPSPEPICINMKKITLKKVETALETGKPRVTVEGKIAVRARKALQRMLEIG</sequence>
<dbReference type="UniPathway" id="UPA00253">
    <property type="reaction ID" value="UER00327"/>
</dbReference>
<evidence type="ECO:0000313" key="1">
    <source>
        <dbReference type="EMBL" id="GAG09410.1"/>
    </source>
</evidence>
<dbReference type="InterPro" id="IPR003473">
    <property type="entry name" value="NadA"/>
</dbReference>
<proteinExistence type="predicted"/>
<dbReference type="Pfam" id="PF02445">
    <property type="entry name" value="NadA"/>
    <property type="match status" value="1"/>
</dbReference>
<dbReference type="AlphaFoldDB" id="X0UUK4"/>
<dbReference type="Gene3D" id="3.40.50.10800">
    <property type="entry name" value="NadA-like"/>
    <property type="match status" value="3"/>
</dbReference>
<dbReference type="InterPro" id="IPR036094">
    <property type="entry name" value="NadA_sf"/>
</dbReference>